<evidence type="ECO:0000256" key="3">
    <source>
        <dbReference type="ARBA" id="ARBA00022475"/>
    </source>
</evidence>
<dbReference type="InterPro" id="IPR052192">
    <property type="entry name" value="Insect_Ionotropic_Sensory_Rcpt"/>
</dbReference>
<dbReference type="EMBL" id="CADCXU010012224">
    <property type="protein sequence ID" value="CAB0002436.1"/>
    <property type="molecule type" value="Genomic_DNA"/>
</dbReference>
<evidence type="ECO:0000256" key="4">
    <source>
        <dbReference type="ARBA" id="ARBA00022692"/>
    </source>
</evidence>
<keyword evidence="3" id="KW-1003">Cell membrane</keyword>
<keyword evidence="5 9" id="KW-1133">Transmembrane helix</keyword>
<accession>A0A6H5GG49</accession>
<feature type="transmembrane region" description="Helical" evidence="9">
    <location>
        <begin position="309"/>
        <end position="336"/>
    </location>
</feature>
<evidence type="ECO:0000259" key="10">
    <source>
        <dbReference type="Pfam" id="PF00060"/>
    </source>
</evidence>
<dbReference type="Gene3D" id="1.10.287.70">
    <property type="match status" value="1"/>
</dbReference>
<evidence type="ECO:0000313" key="11">
    <source>
        <dbReference type="EMBL" id="CAB0002436.1"/>
    </source>
</evidence>
<dbReference type="InterPro" id="IPR001320">
    <property type="entry name" value="Iontro_rcpt_C"/>
</dbReference>
<dbReference type="AlphaFoldDB" id="A0A6H5GG49"/>
<keyword evidence="6 9" id="KW-0472">Membrane</keyword>
<dbReference type="PANTHER" id="PTHR42643:SF24">
    <property type="entry name" value="IONOTROPIC RECEPTOR 60A"/>
    <property type="match status" value="1"/>
</dbReference>
<dbReference type="SUPFAM" id="SSF53850">
    <property type="entry name" value="Periplasmic binding protein-like II"/>
    <property type="match status" value="1"/>
</dbReference>
<evidence type="ECO:0000256" key="8">
    <source>
        <dbReference type="ARBA" id="ARBA00023180"/>
    </source>
</evidence>
<dbReference type="OrthoDB" id="6500454at2759"/>
<proteinExistence type="inferred from homology"/>
<comment type="similarity">
    <text evidence="2">Belongs to the glutamate-gated ion channel (TC 1.A.10.1) family.</text>
</comment>
<gene>
    <name evidence="11" type="ORF">NTEN_LOCUS8223</name>
</gene>
<dbReference type="Pfam" id="PF00060">
    <property type="entry name" value="Lig_chan"/>
    <property type="match status" value="1"/>
</dbReference>
<evidence type="ECO:0000256" key="6">
    <source>
        <dbReference type="ARBA" id="ARBA00023136"/>
    </source>
</evidence>
<dbReference type="Proteomes" id="UP000479000">
    <property type="component" value="Unassembled WGS sequence"/>
</dbReference>
<sequence length="557" mass="62904">MVILYDDYFYFHTRLKLDTSRTTSIVKSFTGTAVLLLLCIFSGIYISTQIYYLFVVESTDGNTYVILISQTSVYSVKSFLRTKIAAEIANLLILVDPAIKKDSNGPKECDILLFSHELASDSLASSHPVIITAWRRDHFTRQVPLFPSKYQHGLGGKHLVVAASEIPPFVFRKQDVAEIVIEEVVKGKADGAVGGIYLTAERTAGLAFSIPHTQDCASFISLSSTALPKYRAIMGPFLWDVWLALVAIYLFAMFPIAFSVWHTIKPLLNDFWEVENMFWYVFGTFTNCFTFVGKNSWGKSEKNATKLFIGTYWVFTIIITACYTGSIVAFITLPVFPETIDSSAELLDKNYKISVLDSGNWYQLFNDTEDPVAKALNKSVDTVPDVFAGLKNVTKNVHQWRQSAFLGSRRLLEHFVRTNFTPDEDSKKLMFHMSAECFVPLMVSFMLPKRTPYMEELNNVLERAIQAGYMKKIAREMEFAVYRSASGKLLRVRVYGATENYSEKHPFETVVTRILPRYVGAWSSTGTLQLPGSTTTLAPRRPRFSKILNNIFVSLGS</sequence>
<evidence type="ECO:0000313" key="12">
    <source>
        <dbReference type="Proteomes" id="UP000479000"/>
    </source>
</evidence>
<protein>
    <recommendedName>
        <fullName evidence="10">Ionotropic glutamate receptor C-terminal domain-containing protein</fullName>
    </recommendedName>
</protein>
<evidence type="ECO:0000256" key="9">
    <source>
        <dbReference type="SAM" id="Phobius"/>
    </source>
</evidence>
<evidence type="ECO:0000256" key="7">
    <source>
        <dbReference type="ARBA" id="ARBA00023170"/>
    </source>
</evidence>
<keyword evidence="12" id="KW-1185">Reference proteome</keyword>
<feature type="transmembrane region" description="Helical" evidence="9">
    <location>
        <begin position="25"/>
        <end position="46"/>
    </location>
</feature>
<dbReference type="PANTHER" id="PTHR42643">
    <property type="entry name" value="IONOTROPIC RECEPTOR 20A-RELATED"/>
    <property type="match status" value="1"/>
</dbReference>
<evidence type="ECO:0000256" key="2">
    <source>
        <dbReference type="ARBA" id="ARBA00008685"/>
    </source>
</evidence>
<keyword evidence="4 9" id="KW-0812">Transmembrane</keyword>
<dbReference type="GO" id="GO:0005886">
    <property type="term" value="C:plasma membrane"/>
    <property type="evidence" value="ECO:0007669"/>
    <property type="project" value="UniProtKB-SubCell"/>
</dbReference>
<name>A0A6H5GG49_9HEMI</name>
<feature type="transmembrane region" description="Helical" evidence="9">
    <location>
        <begin position="237"/>
        <end position="258"/>
    </location>
</feature>
<dbReference type="GO" id="GO:0015276">
    <property type="term" value="F:ligand-gated monoatomic ion channel activity"/>
    <property type="evidence" value="ECO:0007669"/>
    <property type="project" value="InterPro"/>
</dbReference>
<keyword evidence="7" id="KW-0675">Receptor</keyword>
<reference evidence="11 12" key="1">
    <citation type="submission" date="2020-02" db="EMBL/GenBank/DDBJ databases">
        <authorList>
            <person name="Ferguson B K."/>
        </authorList>
    </citation>
    <scope>NUCLEOTIDE SEQUENCE [LARGE SCALE GENOMIC DNA]</scope>
</reference>
<evidence type="ECO:0000256" key="5">
    <source>
        <dbReference type="ARBA" id="ARBA00022989"/>
    </source>
</evidence>
<dbReference type="GO" id="GO:0050906">
    <property type="term" value="P:detection of stimulus involved in sensory perception"/>
    <property type="evidence" value="ECO:0007669"/>
    <property type="project" value="UniProtKB-ARBA"/>
</dbReference>
<keyword evidence="8" id="KW-0325">Glycoprotein</keyword>
<comment type="subcellular location">
    <subcellularLocation>
        <location evidence="1">Cell membrane</location>
        <topology evidence="1">Multi-pass membrane protein</topology>
    </subcellularLocation>
</comment>
<feature type="domain" description="Ionotropic glutamate receptor C-terminal" evidence="10">
    <location>
        <begin position="240"/>
        <end position="413"/>
    </location>
</feature>
<feature type="transmembrane region" description="Helical" evidence="9">
    <location>
        <begin position="278"/>
        <end position="297"/>
    </location>
</feature>
<organism evidence="11 12">
    <name type="scientific">Nesidiocoris tenuis</name>
    <dbReference type="NCBI Taxonomy" id="355587"/>
    <lineage>
        <taxon>Eukaryota</taxon>
        <taxon>Metazoa</taxon>
        <taxon>Ecdysozoa</taxon>
        <taxon>Arthropoda</taxon>
        <taxon>Hexapoda</taxon>
        <taxon>Insecta</taxon>
        <taxon>Pterygota</taxon>
        <taxon>Neoptera</taxon>
        <taxon>Paraneoptera</taxon>
        <taxon>Hemiptera</taxon>
        <taxon>Heteroptera</taxon>
        <taxon>Panheteroptera</taxon>
        <taxon>Cimicomorpha</taxon>
        <taxon>Miridae</taxon>
        <taxon>Dicyphina</taxon>
        <taxon>Nesidiocoris</taxon>
    </lineage>
</organism>
<evidence type="ECO:0000256" key="1">
    <source>
        <dbReference type="ARBA" id="ARBA00004651"/>
    </source>
</evidence>